<dbReference type="PANTHER" id="PTHR30353">
    <property type="entry name" value="INNER MEMBRANE PROTEIN DEDA-RELATED"/>
    <property type="match status" value="1"/>
</dbReference>
<keyword evidence="3 7" id="KW-1003">Cell membrane</keyword>
<dbReference type="PANTHER" id="PTHR30353:SF0">
    <property type="entry name" value="TRANSMEMBRANE PROTEIN"/>
    <property type="match status" value="1"/>
</dbReference>
<evidence type="ECO:0000256" key="1">
    <source>
        <dbReference type="ARBA" id="ARBA00004651"/>
    </source>
</evidence>
<dbReference type="RefSeq" id="WP_179718497.1">
    <property type="nucleotide sequence ID" value="NZ_BAABFH010000001.1"/>
</dbReference>
<evidence type="ECO:0000256" key="4">
    <source>
        <dbReference type="ARBA" id="ARBA00022692"/>
    </source>
</evidence>
<dbReference type="InterPro" id="IPR032818">
    <property type="entry name" value="DedA-like"/>
</dbReference>
<feature type="transmembrane region" description="Helical" evidence="7">
    <location>
        <begin position="39"/>
        <end position="67"/>
    </location>
</feature>
<reference evidence="9 10" key="1">
    <citation type="submission" date="2020-07" db="EMBL/GenBank/DDBJ databases">
        <title>Sequencing the genomes of 1000 actinobacteria strains.</title>
        <authorList>
            <person name="Klenk H.-P."/>
        </authorList>
    </citation>
    <scope>NUCLEOTIDE SEQUENCE [LARGE SCALE GENOMIC DNA]</scope>
    <source>
        <strain evidence="9 10">DSM 44065</strain>
    </source>
</reference>
<feature type="transmembrane region" description="Helical" evidence="7">
    <location>
        <begin position="169"/>
        <end position="190"/>
    </location>
</feature>
<evidence type="ECO:0000259" key="8">
    <source>
        <dbReference type="Pfam" id="PF09335"/>
    </source>
</evidence>
<evidence type="ECO:0000256" key="7">
    <source>
        <dbReference type="RuleBase" id="RU367016"/>
    </source>
</evidence>
<dbReference type="Pfam" id="PF09335">
    <property type="entry name" value="VTT_dom"/>
    <property type="match status" value="1"/>
</dbReference>
<organism evidence="9 10">
    <name type="scientific">Saccharopolyspora hordei</name>
    <dbReference type="NCBI Taxonomy" id="1838"/>
    <lineage>
        <taxon>Bacteria</taxon>
        <taxon>Bacillati</taxon>
        <taxon>Actinomycetota</taxon>
        <taxon>Actinomycetes</taxon>
        <taxon>Pseudonocardiales</taxon>
        <taxon>Pseudonocardiaceae</taxon>
        <taxon>Saccharopolyspora</taxon>
    </lineage>
</organism>
<gene>
    <name evidence="9" type="ORF">HNR68_001221</name>
</gene>
<dbReference type="EMBL" id="JACCFJ010000001">
    <property type="protein sequence ID" value="NYI82591.1"/>
    <property type="molecule type" value="Genomic_DNA"/>
</dbReference>
<evidence type="ECO:0000256" key="6">
    <source>
        <dbReference type="ARBA" id="ARBA00023136"/>
    </source>
</evidence>
<feature type="transmembrane region" description="Helical" evidence="7">
    <location>
        <begin position="138"/>
        <end position="157"/>
    </location>
</feature>
<comment type="similarity">
    <text evidence="2 7">Belongs to the DedA family.</text>
</comment>
<comment type="caution">
    <text evidence="9">The sequence shown here is derived from an EMBL/GenBank/DDBJ whole genome shotgun (WGS) entry which is preliminary data.</text>
</comment>
<dbReference type="AlphaFoldDB" id="A0A853AQ31"/>
<evidence type="ECO:0000313" key="9">
    <source>
        <dbReference type="EMBL" id="NYI82591.1"/>
    </source>
</evidence>
<proteinExistence type="inferred from homology"/>
<evidence type="ECO:0000313" key="10">
    <source>
        <dbReference type="Proteomes" id="UP000587002"/>
    </source>
</evidence>
<keyword evidence="5 7" id="KW-1133">Transmembrane helix</keyword>
<feature type="transmembrane region" description="Helical" evidence="7">
    <location>
        <begin position="12"/>
        <end position="33"/>
    </location>
</feature>
<evidence type="ECO:0000256" key="2">
    <source>
        <dbReference type="ARBA" id="ARBA00010792"/>
    </source>
</evidence>
<protein>
    <submittedName>
        <fullName evidence="9">Membrane-associated protein</fullName>
    </submittedName>
</protein>
<feature type="domain" description="VTT" evidence="8">
    <location>
        <begin position="34"/>
        <end position="156"/>
    </location>
</feature>
<accession>A0A853AQ31</accession>
<keyword evidence="4 7" id="KW-0812">Transmembrane</keyword>
<evidence type="ECO:0000256" key="5">
    <source>
        <dbReference type="ARBA" id="ARBA00022989"/>
    </source>
</evidence>
<keyword evidence="6 7" id="KW-0472">Membrane</keyword>
<name>A0A853AQ31_9PSEU</name>
<sequence length="208" mass="21638">MNELLAGIPGPLALITAMVVLFAESGFVVGLFLPGTGTVLALGLLAGSGVVQVWLAAVCASAATALGCQHSFHRGRRGGLVRRELVKRVGEERLTRVESSLEGRAEVTVAVSQCFAAVRTLVPRLAARTGMTRLRFTLCNLPVAIAWATTLVLLGALSGDAYELVETVAGLAGLPVLAVAAAIALAVWWVRRRARATAPDGDEVSSRG</sequence>
<dbReference type="Proteomes" id="UP000587002">
    <property type="component" value="Unassembled WGS sequence"/>
</dbReference>
<dbReference type="GO" id="GO:0005886">
    <property type="term" value="C:plasma membrane"/>
    <property type="evidence" value="ECO:0007669"/>
    <property type="project" value="UniProtKB-SubCell"/>
</dbReference>
<evidence type="ECO:0000256" key="3">
    <source>
        <dbReference type="ARBA" id="ARBA00022475"/>
    </source>
</evidence>
<keyword evidence="10" id="KW-1185">Reference proteome</keyword>
<comment type="subcellular location">
    <subcellularLocation>
        <location evidence="1 7">Cell membrane</location>
        <topology evidence="1 7">Multi-pass membrane protein</topology>
    </subcellularLocation>
</comment>
<dbReference type="InterPro" id="IPR032816">
    <property type="entry name" value="VTT_dom"/>
</dbReference>